<dbReference type="Proteomes" id="UP000588647">
    <property type="component" value="Unassembled WGS sequence"/>
</dbReference>
<dbReference type="GO" id="GO:0000731">
    <property type="term" value="P:DNA synthesis involved in DNA repair"/>
    <property type="evidence" value="ECO:0007669"/>
    <property type="project" value="TreeGrafter"/>
</dbReference>
<evidence type="ECO:0000313" key="4">
    <source>
        <dbReference type="Proteomes" id="UP000588647"/>
    </source>
</evidence>
<reference evidence="3 4" key="1">
    <citation type="submission" date="2020-08" db="EMBL/GenBank/DDBJ databases">
        <title>Genomic Encyclopedia of Type Strains, Phase IV (KMG-IV): sequencing the most valuable type-strain genomes for metagenomic binning, comparative biology and taxonomic classification.</title>
        <authorList>
            <person name="Goeker M."/>
        </authorList>
    </citation>
    <scope>NUCLEOTIDE SEQUENCE [LARGE SCALE GENOMIC DNA]</scope>
    <source>
        <strain evidence="3 4">DSM 103570</strain>
    </source>
</reference>
<dbReference type="InterPro" id="IPR003959">
    <property type="entry name" value="ATPase_AAA_core"/>
</dbReference>
<accession>A0A7W6H9T7</accession>
<feature type="domain" description="Rad50/SbcC-type AAA" evidence="2">
    <location>
        <begin position="300"/>
        <end position="381"/>
    </location>
</feature>
<comment type="caution">
    <text evidence="3">The sequence shown here is derived from an EMBL/GenBank/DDBJ whole genome shotgun (WGS) entry which is preliminary data.</text>
</comment>
<dbReference type="PANTHER" id="PTHR32182">
    <property type="entry name" value="DNA REPLICATION AND REPAIR PROTEIN RECF"/>
    <property type="match status" value="1"/>
</dbReference>
<dbReference type="InterPro" id="IPR027417">
    <property type="entry name" value="P-loop_NTPase"/>
</dbReference>
<dbReference type="Gene3D" id="3.20.20.140">
    <property type="entry name" value="Metal-dependent hydrolases"/>
    <property type="match status" value="1"/>
</dbReference>
<gene>
    <name evidence="3" type="ORF">GGR03_000317</name>
</gene>
<dbReference type="RefSeq" id="WP_183205722.1">
    <property type="nucleotide sequence ID" value="NZ_JAAAMM010000001.1"/>
</dbReference>
<organism evidence="3 4">
    <name type="scientific">Aurantimonas endophytica</name>
    <dbReference type="NCBI Taxonomy" id="1522175"/>
    <lineage>
        <taxon>Bacteria</taxon>
        <taxon>Pseudomonadati</taxon>
        <taxon>Pseudomonadota</taxon>
        <taxon>Alphaproteobacteria</taxon>
        <taxon>Hyphomicrobiales</taxon>
        <taxon>Aurantimonadaceae</taxon>
        <taxon>Aurantimonas</taxon>
    </lineage>
</organism>
<name>A0A7W6H9T7_9HYPH</name>
<dbReference type="InterPro" id="IPR038729">
    <property type="entry name" value="Rad50/SbcC_AAA"/>
</dbReference>
<dbReference type="Pfam" id="PF13304">
    <property type="entry name" value="AAA_21"/>
    <property type="match status" value="1"/>
</dbReference>
<dbReference type="SUPFAM" id="SSF52540">
    <property type="entry name" value="P-loop containing nucleoside triphosphate hydrolases"/>
    <property type="match status" value="1"/>
</dbReference>
<dbReference type="NCBIfam" id="NF045780">
    <property type="entry name" value="TrlF_fam_ATP"/>
    <property type="match status" value="1"/>
</dbReference>
<dbReference type="AlphaFoldDB" id="A0A7W6H9T7"/>
<dbReference type="InterPro" id="IPR054787">
    <property type="entry name" value="TrlF_ATPase"/>
</dbReference>
<dbReference type="InterPro" id="IPR016195">
    <property type="entry name" value="Pol/histidinol_Pase-like"/>
</dbReference>
<dbReference type="GO" id="GO:0016887">
    <property type="term" value="F:ATP hydrolysis activity"/>
    <property type="evidence" value="ECO:0007669"/>
    <property type="project" value="InterPro"/>
</dbReference>
<dbReference type="SUPFAM" id="SSF89550">
    <property type="entry name" value="PHP domain-like"/>
    <property type="match status" value="1"/>
</dbReference>
<keyword evidence="4" id="KW-1185">Reference proteome</keyword>
<dbReference type="EMBL" id="JACIEM010000001">
    <property type="protein sequence ID" value="MBB4001270.1"/>
    <property type="molecule type" value="Genomic_DNA"/>
</dbReference>
<dbReference type="CDD" id="cd00267">
    <property type="entry name" value="ABC_ATPase"/>
    <property type="match status" value="1"/>
</dbReference>
<evidence type="ECO:0000313" key="3">
    <source>
        <dbReference type="EMBL" id="MBB4001270.1"/>
    </source>
</evidence>
<dbReference type="Gene3D" id="3.40.50.300">
    <property type="entry name" value="P-loop containing nucleotide triphosphate hydrolases"/>
    <property type="match status" value="2"/>
</dbReference>
<sequence>MTETVGCHPGAVWMRIDVQCHSPRDYGWSGSPDLPGGTPELEEARRNWATDFVSAARGKGLALVALTDHHDMAMVPHVVSAAAALDARDSLIVLPGVEVTCQDSVQCLVLFEPTSSKDVWDRMLHHLPGIARHDDHAAKGPRANDCGLTLQDLIEKIANEPILNSATLLLPHFSRPDAHKSLNREGFSARAKDIPVDGIYIECPRSELDSVTVDKIEGRLVDWGNRRRAILATGDNKRATWDRLGHHECWIKLGENSLEGFRQAFLADEARITHSAPQVPTDRVVEMEVQSTLTGSAPVRLTFNDGFTALIGGRGSGKSSMLEYLRFGLGKSEGDISSADSNTKKRRDREAKLIEDTLVHGWVRVVLERGGVTETWCRKGERPEEIQVTYADGTEDRITVAAAQLHFPARAFHQKELSTTMLDPQSAADNITGIAAAEVIEDRRRIEREIVNAKRVLTTDLQGVAGHWQAELELAQARSVVEDIKRRLEVSRIKLQDGGVQQGDIDVLAAAPRYGRARNFLEEIGRSVAEDRKTVEETLSLVLHVDSSRYADAFEFDELEALRGSVIGAKSKIAEAARSALGALDDLLKVRQSVSLAYEQREAEFKARYDESKQRQIEHGSLIAESERLAAQLKDAEASGGRASDNEQKTRPAVERLALSRNRLLELLDERQQLLARTADEVRDKSGGMLKARVKRDRKPSDRVTSLMSLFEGSRLRDAEQFCSERVAQIHNERTEGDWAEFTEKWIDIYRSKVKAGSPAEPGPEVIEAIREAVGGDRTSTLTAQQATKVYANLTDQSIGLLLSSTPQDRIILTYVSEGTDIPFEQASAGQQASALLRLLLNQEAGSLIIDQPEDDLDNRVVMDIVRLIRTSKSRRQLIFATHNPNLVVNGDADKIVMMVASVAEDRPREDAPRVRIGVDGAIETPKVRDEITRVMEGGADAFDLRARKYRVSGIPVA</sequence>
<evidence type="ECO:0000259" key="2">
    <source>
        <dbReference type="Pfam" id="PF13476"/>
    </source>
</evidence>
<protein>
    <submittedName>
        <fullName evidence="3">ABC-type cobalamin/Fe3+-siderophores transport system ATPase subunit</fullName>
    </submittedName>
</protein>
<feature type="domain" description="ATPase AAA-type core" evidence="1">
    <location>
        <begin position="773"/>
        <end position="888"/>
    </location>
</feature>
<dbReference type="PANTHER" id="PTHR32182:SF22">
    <property type="entry name" value="ATP-DEPENDENT ENDONUCLEASE, OLD FAMILY-RELATED"/>
    <property type="match status" value="1"/>
</dbReference>
<proteinExistence type="predicted"/>
<dbReference type="GO" id="GO:0006302">
    <property type="term" value="P:double-strand break repair"/>
    <property type="evidence" value="ECO:0007669"/>
    <property type="project" value="TreeGrafter"/>
</dbReference>
<dbReference type="Pfam" id="PF13476">
    <property type="entry name" value="AAA_23"/>
    <property type="match status" value="1"/>
</dbReference>
<evidence type="ECO:0000259" key="1">
    <source>
        <dbReference type="Pfam" id="PF13304"/>
    </source>
</evidence>
<dbReference type="GO" id="GO:0005524">
    <property type="term" value="F:ATP binding"/>
    <property type="evidence" value="ECO:0007669"/>
    <property type="project" value="InterPro"/>
</dbReference>